<dbReference type="RefSeq" id="WP_208843845.1">
    <property type="nucleotide sequence ID" value="NZ_CP072133.1"/>
</dbReference>
<evidence type="ECO:0000313" key="3">
    <source>
        <dbReference type="Proteomes" id="UP000664904"/>
    </source>
</evidence>
<protein>
    <submittedName>
        <fullName evidence="2">DUF1330 domain-containing protein</fullName>
    </submittedName>
</protein>
<evidence type="ECO:0000259" key="1">
    <source>
        <dbReference type="Pfam" id="PF07045"/>
    </source>
</evidence>
<dbReference type="InterPro" id="IPR010753">
    <property type="entry name" value="DUF1330"/>
</dbReference>
<proteinExistence type="predicted"/>
<name>A0A975DI11_9GAMM</name>
<organism evidence="2 3">
    <name type="scientific">Pseudoalteromonas xiamenensis</name>
    <dbReference type="NCBI Taxonomy" id="882626"/>
    <lineage>
        <taxon>Bacteria</taxon>
        <taxon>Pseudomonadati</taxon>
        <taxon>Pseudomonadota</taxon>
        <taxon>Gammaproteobacteria</taxon>
        <taxon>Alteromonadales</taxon>
        <taxon>Pseudoalteromonadaceae</taxon>
        <taxon>Pseudoalteromonas</taxon>
    </lineage>
</organism>
<dbReference type="SUPFAM" id="SSF54909">
    <property type="entry name" value="Dimeric alpha+beta barrel"/>
    <property type="match status" value="1"/>
</dbReference>
<dbReference type="PANTHER" id="PTHR41521">
    <property type="match status" value="1"/>
</dbReference>
<reference evidence="2" key="1">
    <citation type="submission" date="2021-03" db="EMBL/GenBank/DDBJ databases">
        <title>Complete Genome of Pseudoalteromonas xiamenensis STKMTI.2, a new potential marine bacterium producing anti-Vibrio compounds.</title>
        <authorList>
            <person name="Handayani D.P."/>
            <person name="Isnansetyo A."/>
            <person name="Istiqomah I."/>
            <person name="Jumina J."/>
        </authorList>
    </citation>
    <scope>NUCLEOTIDE SEQUENCE</scope>
    <source>
        <strain evidence="2">STKMTI.2</strain>
    </source>
</reference>
<dbReference type="EMBL" id="CP072133">
    <property type="protein sequence ID" value="QTH72223.1"/>
    <property type="molecule type" value="Genomic_DNA"/>
</dbReference>
<keyword evidence="3" id="KW-1185">Reference proteome</keyword>
<dbReference type="AlphaFoldDB" id="A0A975DI11"/>
<dbReference type="Proteomes" id="UP000664904">
    <property type="component" value="Chromosome"/>
</dbReference>
<dbReference type="Gene3D" id="3.30.70.100">
    <property type="match status" value="1"/>
</dbReference>
<gene>
    <name evidence="2" type="ORF">J5O05_04915</name>
</gene>
<dbReference type="PANTHER" id="PTHR41521:SF4">
    <property type="entry name" value="BLR0684 PROTEIN"/>
    <property type="match status" value="1"/>
</dbReference>
<accession>A0A975DI11</accession>
<evidence type="ECO:0000313" key="2">
    <source>
        <dbReference type="EMBL" id="QTH72223.1"/>
    </source>
</evidence>
<dbReference type="KEGG" id="pxi:J5O05_04915"/>
<dbReference type="Pfam" id="PF07045">
    <property type="entry name" value="DUF1330"/>
    <property type="match status" value="1"/>
</dbReference>
<sequence>MAYYSVLDVTPTSESWIPAYIAPANRLVAQYGGKYIARTSSHERLDGQGDTPALRIIIQWPSKQAAIDFMNDPEYLPHLKARTEGSVSNHYLIEGIDGLA</sequence>
<feature type="domain" description="DUF1330" evidence="1">
    <location>
        <begin position="4"/>
        <end position="96"/>
    </location>
</feature>
<dbReference type="InterPro" id="IPR011008">
    <property type="entry name" value="Dimeric_a/b-barrel"/>
</dbReference>